<dbReference type="RefSeq" id="WP_093717759.1">
    <property type="nucleotide sequence ID" value="NZ_FONG01000036.1"/>
</dbReference>
<name>A0A1I2MN95_9ACTN</name>
<organism evidence="1 2">
    <name type="scientific">Actinacidiphila alni</name>
    <dbReference type="NCBI Taxonomy" id="380248"/>
    <lineage>
        <taxon>Bacteria</taxon>
        <taxon>Bacillati</taxon>
        <taxon>Actinomycetota</taxon>
        <taxon>Actinomycetes</taxon>
        <taxon>Kitasatosporales</taxon>
        <taxon>Streptomycetaceae</taxon>
        <taxon>Actinacidiphila</taxon>
    </lineage>
</organism>
<evidence type="ECO:0000313" key="2">
    <source>
        <dbReference type="Proteomes" id="UP000199323"/>
    </source>
</evidence>
<dbReference type="SUPFAM" id="SSF55961">
    <property type="entry name" value="Bet v1-like"/>
    <property type="match status" value="1"/>
</dbReference>
<evidence type="ECO:0000313" key="1">
    <source>
        <dbReference type="EMBL" id="SFF90977.1"/>
    </source>
</evidence>
<keyword evidence="2" id="KW-1185">Reference proteome</keyword>
<sequence length="156" mass="17008">MAVRHQLIERSPQQVWAVLADPGRFHEWVVGVADSVPGDNDWPMVGADLTYKVVLGPWTGSGRTVVRRSEKPRVLELEAESGPLGTARIALEVRPWGDTDSLVIIDEHPLRGAAGSLHTAAVDVFIQLRHRGMLKRLAGVVEKSAPRTHTAQSPSS</sequence>
<dbReference type="InterPro" id="IPR023393">
    <property type="entry name" value="START-like_dom_sf"/>
</dbReference>
<dbReference type="EMBL" id="FONG01000036">
    <property type="protein sequence ID" value="SFF90977.1"/>
    <property type="molecule type" value="Genomic_DNA"/>
</dbReference>
<dbReference type="STRING" id="380248.SAMN05216251_13621"/>
<protein>
    <submittedName>
        <fullName evidence="1">Polyketide cyclase / dehydrase and lipid transport</fullName>
    </submittedName>
</protein>
<dbReference type="InterPro" id="IPR019587">
    <property type="entry name" value="Polyketide_cyclase/dehydratase"/>
</dbReference>
<reference evidence="1 2" key="1">
    <citation type="submission" date="2016-10" db="EMBL/GenBank/DDBJ databases">
        <authorList>
            <person name="de Groot N.N."/>
        </authorList>
    </citation>
    <scope>NUCLEOTIDE SEQUENCE [LARGE SCALE GENOMIC DNA]</scope>
    <source>
        <strain evidence="1 2">CGMCC 4.3510</strain>
    </source>
</reference>
<dbReference type="Pfam" id="PF10604">
    <property type="entry name" value="Polyketide_cyc2"/>
    <property type="match status" value="1"/>
</dbReference>
<dbReference type="CDD" id="cd07812">
    <property type="entry name" value="SRPBCC"/>
    <property type="match status" value="1"/>
</dbReference>
<proteinExistence type="predicted"/>
<accession>A0A1I2MN95</accession>
<dbReference type="Gene3D" id="3.30.530.20">
    <property type="match status" value="1"/>
</dbReference>
<dbReference type="AlphaFoldDB" id="A0A1I2MN95"/>
<dbReference type="Proteomes" id="UP000199323">
    <property type="component" value="Unassembled WGS sequence"/>
</dbReference>
<dbReference type="OrthoDB" id="4483486at2"/>
<gene>
    <name evidence="1" type="ORF">SAMN05216251_13621</name>
</gene>